<feature type="domain" description="Integrase zinc-binding" evidence="1">
    <location>
        <begin position="10"/>
        <end position="68"/>
    </location>
</feature>
<dbReference type="AlphaFoldDB" id="B7PUJ0"/>
<dbReference type="InterPro" id="IPR041588">
    <property type="entry name" value="Integrase_H2C2"/>
</dbReference>
<protein>
    <recommendedName>
        <fullName evidence="1">Integrase zinc-binding domain-containing protein</fullName>
    </recommendedName>
</protein>
<evidence type="ECO:0000313" key="2">
    <source>
        <dbReference type="EMBL" id="EEC10262.1"/>
    </source>
</evidence>
<evidence type="ECO:0000313" key="4">
    <source>
        <dbReference type="Proteomes" id="UP000001555"/>
    </source>
</evidence>
<dbReference type="HOGENOM" id="CLU_2596927_0_0_1"/>
<dbReference type="EMBL" id="ABJB010481743">
    <property type="status" value="NOT_ANNOTATED_CDS"/>
    <property type="molecule type" value="Genomic_DNA"/>
</dbReference>
<dbReference type="Pfam" id="PF17921">
    <property type="entry name" value="Integrase_H2C2"/>
    <property type="match status" value="1"/>
</dbReference>
<dbReference type="Gene3D" id="1.10.340.70">
    <property type="match status" value="1"/>
</dbReference>
<dbReference type="PaxDb" id="6945-B7PUJ0"/>
<organism>
    <name type="scientific">Ixodes scapularis</name>
    <name type="common">Black-legged tick</name>
    <name type="synonym">Deer tick</name>
    <dbReference type="NCBI Taxonomy" id="6945"/>
    <lineage>
        <taxon>Eukaryota</taxon>
        <taxon>Metazoa</taxon>
        <taxon>Ecdysozoa</taxon>
        <taxon>Arthropoda</taxon>
        <taxon>Chelicerata</taxon>
        <taxon>Arachnida</taxon>
        <taxon>Acari</taxon>
        <taxon>Parasitiformes</taxon>
        <taxon>Ixodida</taxon>
        <taxon>Ixodoidea</taxon>
        <taxon>Ixodidae</taxon>
        <taxon>Ixodinae</taxon>
        <taxon>Ixodes</taxon>
    </lineage>
</organism>
<feature type="non-terminal residue" evidence="2">
    <location>
        <position position="80"/>
    </location>
</feature>
<reference evidence="3" key="2">
    <citation type="submission" date="2020-05" db="UniProtKB">
        <authorList>
            <consortium name="EnsemblMetazoa"/>
        </authorList>
    </citation>
    <scope>IDENTIFICATION</scope>
    <source>
        <strain evidence="3">wikel</strain>
    </source>
</reference>
<sequence>AGIWAWLLDVPQNRQEKICEAYHYNPTAGHLSYIQTFAHICKKYYWLKLPTSVRHRNRPCRECQHRKMQPKPKEGLHLIR</sequence>
<feature type="non-terminal residue" evidence="2">
    <location>
        <position position="1"/>
    </location>
</feature>
<accession>B7PUJ0</accession>
<dbReference type="VEuPathDB" id="VectorBase:ISCW007059"/>
<name>B7PUJ0_IXOSC</name>
<dbReference type="Proteomes" id="UP000001555">
    <property type="component" value="Unassembled WGS sequence"/>
</dbReference>
<gene>
    <name evidence="2" type="ORF">IscW_ISCW007059</name>
</gene>
<evidence type="ECO:0000313" key="3">
    <source>
        <dbReference type="EnsemblMetazoa" id="ISCW007059-PA"/>
    </source>
</evidence>
<proteinExistence type="predicted"/>
<dbReference type="InParanoid" id="B7PUJ0"/>
<evidence type="ECO:0000259" key="1">
    <source>
        <dbReference type="Pfam" id="PF17921"/>
    </source>
</evidence>
<reference evidence="2 4" key="1">
    <citation type="submission" date="2008-03" db="EMBL/GenBank/DDBJ databases">
        <title>Annotation of Ixodes scapularis.</title>
        <authorList>
            <consortium name="Ixodes scapularis Genome Project Consortium"/>
            <person name="Caler E."/>
            <person name="Hannick L.I."/>
            <person name="Bidwell S."/>
            <person name="Joardar V."/>
            <person name="Thiagarajan M."/>
            <person name="Amedeo P."/>
            <person name="Galinsky K.J."/>
            <person name="Schobel S."/>
            <person name="Inman J."/>
            <person name="Hostetler J."/>
            <person name="Miller J."/>
            <person name="Hammond M."/>
            <person name="Megy K."/>
            <person name="Lawson D."/>
            <person name="Kodira C."/>
            <person name="Sutton G."/>
            <person name="Meyer J."/>
            <person name="Hill C.A."/>
            <person name="Birren B."/>
            <person name="Nene V."/>
            <person name="Collins F."/>
            <person name="Alarcon-Chaidez F."/>
            <person name="Wikel S."/>
            <person name="Strausberg R."/>
        </authorList>
    </citation>
    <scope>NUCLEOTIDE SEQUENCE [LARGE SCALE GENOMIC DNA]</scope>
    <source>
        <strain evidence="4">Wikel</strain>
        <strain evidence="2">Wikel colony</strain>
    </source>
</reference>
<dbReference type="EMBL" id="DS792807">
    <property type="protein sequence ID" value="EEC10262.1"/>
    <property type="molecule type" value="Genomic_DNA"/>
</dbReference>
<dbReference type="EnsemblMetazoa" id="ISCW007059-RA">
    <property type="protein sequence ID" value="ISCW007059-PA"/>
    <property type="gene ID" value="ISCW007059"/>
</dbReference>
<keyword evidence="4" id="KW-1185">Reference proteome</keyword>